<comment type="caution">
    <text evidence="3">The sequence shown here is derived from an EMBL/GenBank/DDBJ whole genome shotgun (WGS) entry which is preliminary data.</text>
</comment>
<dbReference type="RefSeq" id="WP_336588872.1">
    <property type="nucleotide sequence ID" value="NZ_JBBAXC010000026.1"/>
</dbReference>
<dbReference type="SUPFAM" id="SSF47413">
    <property type="entry name" value="lambda repressor-like DNA-binding domains"/>
    <property type="match status" value="1"/>
</dbReference>
<dbReference type="EMBL" id="JBBAXC010000026">
    <property type="protein sequence ID" value="MEI5909428.1"/>
    <property type="molecule type" value="Genomic_DNA"/>
</dbReference>
<dbReference type="SMART" id="SM00530">
    <property type="entry name" value="HTH_XRE"/>
    <property type="match status" value="1"/>
</dbReference>
<keyword evidence="4" id="KW-1185">Reference proteome</keyword>
<dbReference type="Proteomes" id="UP001312865">
    <property type="component" value="Unassembled WGS sequence"/>
</dbReference>
<dbReference type="InterPro" id="IPR001387">
    <property type="entry name" value="Cro/C1-type_HTH"/>
</dbReference>
<evidence type="ECO:0000256" key="1">
    <source>
        <dbReference type="ARBA" id="ARBA00023125"/>
    </source>
</evidence>
<dbReference type="PROSITE" id="PS50943">
    <property type="entry name" value="HTH_CROC1"/>
    <property type="match status" value="1"/>
</dbReference>
<dbReference type="PANTHER" id="PTHR46558:SF4">
    <property type="entry name" value="DNA-BIDING PHAGE PROTEIN"/>
    <property type="match status" value="1"/>
</dbReference>
<proteinExistence type="predicted"/>
<dbReference type="Gene3D" id="1.10.260.40">
    <property type="entry name" value="lambda repressor-like DNA-binding domains"/>
    <property type="match status" value="1"/>
</dbReference>
<protein>
    <submittedName>
        <fullName evidence="3">Helix-turn-helix transcriptional regulator</fullName>
    </submittedName>
</protein>
<keyword evidence="1" id="KW-0238">DNA-binding</keyword>
<dbReference type="InterPro" id="IPR010982">
    <property type="entry name" value="Lambda_DNA-bd_dom_sf"/>
</dbReference>
<name>A0ABU8HK18_9BACI</name>
<organism evidence="3 4">
    <name type="scientific">Bacillus spongiae</name>
    <dbReference type="NCBI Taxonomy" id="2683610"/>
    <lineage>
        <taxon>Bacteria</taxon>
        <taxon>Bacillati</taxon>
        <taxon>Bacillota</taxon>
        <taxon>Bacilli</taxon>
        <taxon>Bacillales</taxon>
        <taxon>Bacillaceae</taxon>
        <taxon>Bacillus</taxon>
    </lineage>
</organism>
<evidence type="ECO:0000313" key="4">
    <source>
        <dbReference type="Proteomes" id="UP001312865"/>
    </source>
</evidence>
<dbReference type="PANTHER" id="PTHR46558">
    <property type="entry name" value="TRACRIPTIONAL REGULATORY PROTEIN-RELATED-RELATED"/>
    <property type="match status" value="1"/>
</dbReference>
<dbReference type="CDD" id="cd00093">
    <property type="entry name" value="HTH_XRE"/>
    <property type="match status" value="1"/>
</dbReference>
<evidence type="ECO:0000313" key="3">
    <source>
        <dbReference type="EMBL" id="MEI5909428.1"/>
    </source>
</evidence>
<gene>
    <name evidence="3" type="ORF">WAK64_20580</name>
</gene>
<dbReference type="Pfam" id="PF01381">
    <property type="entry name" value="HTH_3"/>
    <property type="match status" value="1"/>
</dbReference>
<feature type="domain" description="HTH cro/C1-type" evidence="2">
    <location>
        <begin position="12"/>
        <end position="66"/>
    </location>
</feature>
<accession>A0ABU8HK18</accession>
<sequence>MKRKSESVTNFMKEERLRRHLNQEKVADYVGISRNYYTEIETGRKMPSLMVAIRLSEFFGFDVREFAN</sequence>
<reference evidence="3 4" key="1">
    <citation type="journal article" date="2018" name="J. Microbiol.">
        <title>Bacillus spongiae sp. nov., isolated from sponge of Jeju Island.</title>
        <authorList>
            <person name="Lee G.E."/>
            <person name="Im W.T."/>
            <person name="Park J.S."/>
        </authorList>
    </citation>
    <scope>NUCLEOTIDE SEQUENCE [LARGE SCALE GENOMIC DNA]</scope>
    <source>
        <strain evidence="3 4">135PIL107-10</strain>
    </source>
</reference>
<evidence type="ECO:0000259" key="2">
    <source>
        <dbReference type="PROSITE" id="PS50943"/>
    </source>
</evidence>